<dbReference type="InterPro" id="IPR050905">
    <property type="entry name" value="Plant_NBS-LRR"/>
</dbReference>
<dbReference type="GO" id="GO:0005524">
    <property type="term" value="F:ATP binding"/>
    <property type="evidence" value="ECO:0007669"/>
    <property type="project" value="UniProtKB-KW"/>
</dbReference>
<dbReference type="GO" id="GO:0043531">
    <property type="term" value="F:ADP binding"/>
    <property type="evidence" value="ECO:0007669"/>
    <property type="project" value="InterPro"/>
</dbReference>
<keyword evidence="5" id="KW-0175">Coiled coil</keyword>
<evidence type="ECO:0000256" key="5">
    <source>
        <dbReference type="SAM" id="Coils"/>
    </source>
</evidence>
<dbReference type="InterPro" id="IPR027417">
    <property type="entry name" value="P-loop_NTPase"/>
</dbReference>
<evidence type="ECO:0000256" key="1">
    <source>
        <dbReference type="ARBA" id="ARBA00008894"/>
    </source>
</evidence>
<evidence type="ECO:0000256" key="3">
    <source>
        <dbReference type="ARBA" id="ARBA00022821"/>
    </source>
</evidence>
<evidence type="ECO:0000256" key="2">
    <source>
        <dbReference type="ARBA" id="ARBA00022614"/>
    </source>
</evidence>
<dbReference type="GO" id="GO:0006952">
    <property type="term" value="P:defense response"/>
    <property type="evidence" value="ECO:0007669"/>
    <property type="project" value="UniProtKB-KW"/>
</dbReference>
<name>A0A4S4DSI7_CAMSN</name>
<dbReference type="PANTHER" id="PTHR33463:SF198">
    <property type="entry name" value="RPP4C3"/>
    <property type="match status" value="1"/>
</dbReference>
<dbReference type="Pfam" id="PF00931">
    <property type="entry name" value="NB-ARC"/>
    <property type="match status" value="1"/>
</dbReference>
<evidence type="ECO:0000256" key="4">
    <source>
        <dbReference type="ARBA" id="ARBA00022840"/>
    </source>
</evidence>
<protein>
    <recommendedName>
        <fullName evidence="6">NB-ARC domain-containing protein</fullName>
    </recommendedName>
</protein>
<keyword evidence="2" id="KW-0433">Leucine-rich repeat</keyword>
<dbReference type="Gene3D" id="1.10.8.430">
    <property type="entry name" value="Helical domain of apoptotic protease-activating factors"/>
    <property type="match status" value="1"/>
</dbReference>
<keyword evidence="4" id="KW-0547">Nucleotide-binding</keyword>
<dbReference type="EMBL" id="SDRB02010488">
    <property type="protein sequence ID" value="THG06149.1"/>
    <property type="molecule type" value="Genomic_DNA"/>
</dbReference>
<dbReference type="SUPFAM" id="SSF52058">
    <property type="entry name" value="L domain-like"/>
    <property type="match status" value="1"/>
</dbReference>
<keyword evidence="3" id="KW-0611">Plant defense</keyword>
<comment type="similarity">
    <text evidence="1">Belongs to the disease resistance NB-LRR family.</text>
</comment>
<keyword evidence="8" id="KW-1185">Reference proteome</keyword>
<proteinExistence type="inferred from homology"/>
<evidence type="ECO:0000259" key="6">
    <source>
        <dbReference type="Pfam" id="PF00931"/>
    </source>
</evidence>
<feature type="domain" description="NB-ARC" evidence="6">
    <location>
        <begin position="165"/>
        <end position="316"/>
    </location>
</feature>
<dbReference type="InterPro" id="IPR042197">
    <property type="entry name" value="Apaf_helical"/>
</dbReference>
<dbReference type="AlphaFoldDB" id="A0A4S4DSI7"/>
<reference evidence="7 8" key="1">
    <citation type="journal article" date="2018" name="Proc. Natl. Acad. Sci. U.S.A.">
        <title>Draft genome sequence of Camellia sinensis var. sinensis provides insights into the evolution of the tea genome and tea quality.</title>
        <authorList>
            <person name="Wei C."/>
            <person name="Yang H."/>
            <person name="Wang S."/>
            <person name="Zhao J."/>
            <person name="Liu C."/>
            <person name="Gao L."/>
            <person name="Xia E."/>
            <person name="Lu Y."/>
            <person name="Tai Y."/>
            <person name="She G."/>
            <person name="Sun J."/>
            <person name="Cao H."/>
            <person name="Tong W."/>
            <person name="Gao Q."/>
            <person name="Li Y."/>
            <person name="Deng W."/>
            <person name="Jiang X."/>
            <person name="Wang W."/>
            <person name="Chen Q."/>
            <person name="Zhang S."/>
            <person name="Li H."/>
            <person name="Wu J."/>
            <person name="Wang P."/>
            <person name="Li P."/>
            <person name="Shi C."/>
            <person name="Zheng F."/>
            <person name="Jian J."/>
            <person name="Huang B."/>
            <person name="Shan D."/>
            <person name="Shi M."/>
            <person name="Fang C."/>
            <person name="Yue Y."/>
            <person name="Li F."/>
            <person name="Li D."/>
            <person name="Wei S."/>
            <person name="Han B."/>
            <person name="Jiang C."/>
            <person name="Yin Y."/>
            <person name="Xia T."/>
            <person name="Zhang Z."/>
            <person name="Bennetzen J.L."/>
            <person name="Zhao S."/>
            <person name="Wan X."/>
        </authorList>
    </citation>
    <scope>NUCLEOTIDE SEQUENCE [LARGE SCALE GENOMIC DNA]</scope>
    <source>
        <strain evidence="8">cv. Shuchazao</strain>
        <tissue evidence="7">Leaf</tissue>
    </source>
</reference>
<sequence>MIGLDQILSKSSYLITIGCKIAWQHIGYAIDYKKNIQNLLDETEKFENELTRIDGRVERAKNNGEIPEADVLQWIESANGIKGDVEALLVDATRENMWCLKCCPNVSRRYKLGKESKEKTTRVIILKDSGKQYMTIEVAQRTPPLKFGYYFSQGYVAFDSRAEIFEEIMKALADPCIKMIGLYGPGGVGKTTMATKVGKLAKQNGLFDDVAMATISQTLNAKAVKEKVALQLDLTLNGNAYQLYHRLNNGKRNLVILDDVWKPLNLVDIEIPIADGNKGCKVVITSRKRGLCQKMSVPVDQEDSLNAVLAEPEAWTKEFLMGVLRESEAWTLFKKVAAISVDSEIPSEAKEVCDKCGGLPVAIRAVAASLKGKGKHAWKDALRQLKNYKIKEIADIDQNLLISLKWSYDRLEPKDARSCFLLCSLFPEDAEISIDDLVRYSFGMGLLDQDLNAFDEFPNELECRGLHTLVLACSNDSPTDFPNNFFNGMENNLEVLDLSEMPIKSLPSSLSTLVELRMLCLNGGRLMTEIALLGILGSLRNLEILSLTGMKKVLFHSEDGMGFSELQFLKSQPRILPEANNSNPSRPLFCEKVAFPALEYLEIWNVDNISGIIGDKQLKLPVQQEENESFWNLPHLRDLRIVRCTELKAIVVANKEGGAHDKPLIFHELCSLRLRGLKNLKSFYSICGSKTEEEISKPQPLFNEKVTFPVLEDLTIEFVGNISGIIGDKQLKLLVQQEENESFWNLPRLRNLRIVYCSELKAILVANKEGGAHDKPFIFRDLHSLHLECLKNLKSFYSICGSKAEKEIFKPQPLFNEKSIPVSTFGLYLPLRLFTTNSNPLDSPSSELPGALTRLPKTSASVDVASTLSTLQHTLSQPLRARAVSAALTLACPSASASADLGFRPSASAALPSACPPASASADLDLGLSCISLASSRLPSAVLPVFSTADVSSPQLLTLAPLSC</sequence>
<dbReference type="Proteomes" id="UP000306102">
    <property type="component" value="Unassembled WGS sequence"/>
</dbReference>
<keyword evidence="4" id="KW-0067">ATP-binding</keyword>
<dbReference type="PRINTS" id="PR00364">
    <property type="entry name" value="DISEASERSIST"/>
</dbReference>
<organism evidence="7 8">
    <name type="scientific">Camellia sinensis var. sinensis</name>
    <name type="common">China tea</name>
    <dbReference type="NCBI Taxonomy" id="542762"/>
    <lineage>
        <taxon>Eukaryota</taxon>
        <taxon>Viridiplantae</taxon>
        <taxon>Streptophyta</taxon>
        <taxon>Embryophyta</taxon>
        <taxon>Tracheophyta</taxon>
        <taxon>Spermatophyta</taxon>
        <taxon>Magnoliopsida</taxon>
        <taxon>eudicotyledons</taxon>
        <taxon>Gunneridae</taxon>
        <taxon>Pentapetalae</taxon>
        <taxon>asterids</taxon>
        <taxon>Ericales</taxon>
        <taxon>Theaceae</taxon>
        <taxon>Camellia</taxon>
    </lineage>
</organism>
<accession>A0A4S4DSI7</accession>
<dbReference type="PANTHER" id="PTHR33463">
    <property type="entry name" value="NB-ARC DOMAIN-CONTAINING PROTEIN-RELATED"/>
    <property type="match status" value="1"/>
</dbReference>
<comment type="caution">
    <text evidence="7">The sequence shown here is derived from an EMBL/GenBank/DDBJ whole genome shotgun (WGS) entry which is preliminary data.</text>
</comment>
<gene>
    <name evidence="7" type="ORF">TEA_018616</name>
</gene>
<feature type="coiled-coil region" evidence="5">
    <location>
        <begin position="29"/>
        <end position="63"/>
    </location>
</feature>
<dbReference type="SUPFAM" id="SSF52540">
    <property type="entry name" value="P-loop containing nucleoside triphosphate hydrolases"/>
    <property type="match status" value="1"/>
</dbReference>
<dbReference type="InterPro" id="IPR032675">
    <property type="entry name" value="LRR_dom_sf"/>
</dbReference>
<evidence type="ECO:0000313" key="8">
    <source>
        <dbReference type="Proteomes" id="UP000306102"/>
    </source>
</evidence>
<dbReference type="Gene3D" id="3.80.10.10">
    <property type="entry name" value="Ribonuclease Inhibitor"/>
    <property type="match status" value="1"/>
</dbReference>
<dbReference type="InterPro" id="IPR002182">
    <property type="entry name" value="NB-ARC"/>
</dbReference>
<dbReference type="Gene3D" id="3.40.50.300">
    <property type="entry name" value="P-loop containing nucleotide triphosphate hydrolases"/>
    <property type="match status" value="1"/>
</dbReference>
<evidence type="ECO:0000313" key="7">
    <source>
        <dbReference type="EMBL" id="THG06149.1"/>
    </source>
</evidence>